<reference evidence="3 4" key="1">
    <citation type="submission" date="2017-12" db="EMBL/GenBank/DDBJ databases">
        <authorList>
            <consortium name="DOE Joint Genome Institute"/>
            <person name="Haridas S."/>
            <person name="Kjaerbolling I."/>
            <person name="Vesth T.C."/>
            <person name="Frisvad J.C."/>
            <person name="Nybo J.L."/>
            <person name="Theobald S."/>
            <person name="Kuo A."/>
            <person name="Bowyer P."/>
            <person name="Matsuda Y."/>
            <person name="Mondo S."/>
            <person name="Lyhne E.K."/>
            <person name="Kogle M.E."/>
            <person name="Clum A."/>
            <person name="Lipzen A."/>
            <person name="Salamov A."/>
            <person name="Ngan C.Y."/>
            <person name="Daum C."/>
            <person name="Chiniquy J."/>
            <person name="Barry K."/>
            <person name="LaButti K."/>
            <person name="Simmons B.A."/>
            <person name="Magnuson J.K."/>
            <person name="Mortensen U.H."/>
            <person name="Larsen T.O."/>
            <person name="Grigoriev I.V."/>
            <person name="Baker S.E."/>
            <person name="Andersen M.R."/>
            <person name="Nordberg H.P."/>
            <person name="Cantor M.N."/>
            <person name="Hua S.X."/>
        </authorList>
    </citation>
    <scope>NUCLEOTIDE SEQUENCE [LARGE SCALE GENOMIC DNA]</scope>
    <source>
        <strain evidence="3 4">CBS 102.13</strain>
    </source>
</reference>
<feature type="chain" id="PRO_5014126845" evidence="2">
    <location>
        <begin position="22"/>
        <end position="75"/>
    </location>
</feature>
<dbReference type="EMBL" id="KZ559163">
    <property type="protein sequence ID" value="PLB35415.1"/>
    <property type="molecule type" value="Genomic_DNA"/>
</dbReference>
<sequence length="75" mass="7882">MQIFPVLGAIAALALVPTALATPGRHRPLINHGGIRLNTTTPAIPTSTPIYTPTSPPTFSPTPTPSSSAAKPWWR</sequence>
<evidence type="ECO:0000256" key="2">
    <source>
        <dbReference type="SAM" id="SignalP"/>
    </source>
</evidence>
<accession>A0A2I2F466</accession>
<feature type="compositionally biased region" description="Low complexity" evidence="1">
    <location>
        <begin position="39"/>
        <end position="53"/>
    </location>
</feature>
<evidence type="ECO:0000313" key="4">
    <source>
        <dbReference type="Proteomes" id="UP000234585"/>
    </source>
</evidence>
<feature type="compositionally biased region" description="Low complexity" evidence="1">
    <location>
        <begin position="65"/>
        <end position="75"/>
    </location>
</feature>
<dbReference type="GeneID" id="36523973"/>
<keyword evidence="2" id="KW-0732">Signal</keyword>
<dbReference type="Proteomes" id="UP000234585">
    <property type="component" value="Unassembled WGS sequence"/>
</dbReference>
<keyword evidence="4" id="KW-1185">Reference proteome</keyword>
<protein>
    <submittedName>
        <fullName evidence="3">Uncharacterized protein</fullName>
    </submittedName>
</protein>
<dbReference type="AlphaFoldDB" id="A0A2I2F466"/>
<proteinExistence type="predicted"/>
<feature type="region of interest" description="Disordered" evidence="1">
    <location>
        <begin position="27"/>
        <end position="75"/>
    </location>
</feature>
<gene>
    <name evidence="3" type="ORF">BDW47DRAFT_128205</name>
</gene>
<organism evidence="3 4">
    <name type="scientific">Aspergillus candidus</name>
    <dbReference type="NCBI Taxonomy" id="41067"/>
    <lineage>
        <taxon>Eukaryota</taxon>
        <taxon>Fungi</taxon>
        <taxon>Dikarya</taxon>
        <taxon>Ascomycota</taxon>
        <taxon>Pezizomycotina</taxon>
        <taxon>Eurotiomycetes</taxon>
        <taxon>Eurotiomycetidae</taxon>
        <taxon>Eurotiales</taxon>
        <taxon>Aspergillaceae</taxon>
        <taxon>Aspergillus</taxon>
        <taxon>Aspergillus subgen. Circumdati</taxon>
    </lineage>
</organism>
<feature type="signal peptide" evidence="2">
    <location>
        <begin position="1"/>
        <end position="21"/>
    </location>
</feature>
<evidence type="ECO:0000256" key="1">
    <source>
        <dbReference type="SAM" id="MobiDB-lite"/>
    </source>
</evidence>
<dbReference type="RefSeq" id="XP_024669427.1">
    <property type="nucleotide sequence ID" value="XM_024816813.1"/>
</dbReference>
<name>A0A2I2F466_ASPCN</name>
<evidence type="ECO:0000313" key="3">
    <source>
        <dbReference type="EMBL" id="PLB35415.1"/>
    </source>
</evidence>
<feature type="compositionally biased region" description="Pro residues" evidence="1">
    <location>
        <begin position="54"/>
        <end position="64"/>
    </location>
</feature>